<dbReference type="SUPFAM" id="SSF54928">
    <property type="entry name" value="RNA-binding domain, RBD"/>
    <property type="match status" value="1"/>
</dbReference>
<sequence>MKHEPTLMMGDLPSGFDYSHMDALICNTNPKPQRVRDSLTKDKSKHNRFYQYENFEEARTAWKLLNGMRIPSIYNEFELDLTFTMQDKEYCAFFSILHYGVNRLEIYTIMNRYPSILGVAHHRKGYNSQRKFHTSCMVRFYDKEDCMQAVRELNGVPFEKARISMTVAARDIDELKEYVWQRESPKLEVGVPLFQNIYEKREVTQQEFNDITINSESFFEDLEASRWTDIALQCSVKNYQYSRQSTLNYFKYF</sequence>
<evidence type="ECO:0008006" key="3">
    <source>
        <dbReference type="Google" id="ProtNLM"/>
    </source>
</evidence>
<dbReference type="EnsemblMetazoa" id="CJA10011.1">
    <property type="protein sequence ID" value="CJA10011.1"/>
    <property type="gene ID" value="WBGene00129215"/>
</dbReference>
<dbReference type="InterPro" id="IPR012677">
    <property type="entry name" value="Nucleotide-bd_a/b_plait_sf"/>
</dbReference>
<dbReference type="Proteomes" id="UP000005237">
    <property type="component" value="Unassembled WGS sequence"/>
</dbReference>
<proteinExistence type="predicted"/>
<dbReference type="GO" id="GO:0003676">
    <property type="term" value="F:nucleic acid binding"/>
    <property type="evidence" value="ECO:0007669"/>
    <property type="project" value="InterPro"/>
</dbReference>
<accession>A0A8R1DS54</accession>
<dbReference type="Gene3D" id="3.30.70.330">
    <property type="match status" value="1"/>
</dbReference>
<evidence type="ECO:0000313" key="2">
    <source>
        <dbReference type="Proteomes" id="UP000005237"/>
    </source>
</evidence>
<protein>
    <recommendedName>
        <fullName evidence="3">RRM domain-containing protein</fullName>
    </recommendedName>
</protein>
<organism evidence="1 2">
    <name type="scientific">Caenorhabditis japonica</name>
    <dbReference type="NCBI Taxonomy" id="281687"/>
    <lineage>
        <taxon>Eukaryota</taxon>
        <taxon>Metazoa</taxon>
        <taxon>Ecdysozoa</taxon>
        <taxon>Nematoda</taxon>
        <taxon>Chromadorea</taxon>
        <taxon>Rhabditida</taxon>
        <taxon>Rhabditina</taxon>
        <taxon>Rhabditomorpha</taxon>
        <taxon>Rhabditoidea</taxon>
        <taxon>Rhabditidae</taxon>
        <taxon>Peloderinae</taxon>
        <taxon>Caenorhabditis</taxon>
    </lineage>
</organism>
<reference evidence="1" key="2">
    <citation type="submission" date="2022-06" db="UniProtKB">
        <authorList>
            <consortium name="EnsemblMetazoa"/>
        </authorList>
    </citation>
    <scope>IDENTIFICATION</scope>
    <source>
        <strain evidence="1">DF5081</strain>
    </source>
</reference>
<evidence type="ECO:0000313" key="1">
    <source>
        <dbReference type="EnsemblMetazoa" id="CJA10011.1"/>
    </source>
</evidence>
<dbReference type="CDD" id="cd00590">
    <property type="entry name" value="RRM_SF"/>
    <property type="match status" value="1"/>
</dbReference>
<dbReference type="OMA" id="EACAHIT"/>
<keyword evidence="2" id="KW-1185">Reference proteome</keyword>
<reference evidence="2" key="1">
    <citation type="submission" date="2010-08" db="EMBL/GenBank/DDBJ databases">
        <authorList>
            <consortium name="Caenorhabditis japonica Sequencing Consortium"/>
            <person name="Wilson R.K."/>
        </authorList>
    </citation>
    <scope>NUCLEOTIDE SEQUENCE [LARGE SCALE GENOMIC DNA]</scope>
    <source>
        <strain evidence="2">DF5081</strain>
    </source>
</reference>
<name>A0A8R1DS54_CAEJA</name>
<dbReference type="AlphaFoldDB" id="A0A8R1DS54"/>
<dbReference type="InterPro" id="IPR035979">
    <property type="entry name" value="RBD_domain_sf"/>
</dbReference>